<dbReference type="EMBL" id="JALJOR010000009">
    <property type="protein sequence ID" value="KAK9811630.1"/>
    <property type="molecule type" value="Genomic_DNA"/>
</dbReference>
<dbReference type="InterPro" id="IPR039776">
    <property type="entry name" value="Pds5"/>
</dbReference>
<evidence type="ECO:0000256" key="3">
    <source>
        <dbReference type="ARBA" id="ARBA00022776"/>
    </source>
</evidence>
<dbReference type="Proteomes" id="UP001489004">
    <property type="component" value="Unassembled WGS sequence"/>
</dbReference>
<dbReference type="GO" id="GO:0035825">
    <property type="term" value="P:homologous recombination"/>
    <property type="evidence" value="ECO:0007669"/>
    <property type="project" value="UniProtKB-ARBA"/>
</dbReference>
<feature type="region of interest" description="Disordered" evidence="6">
    <location>
        <begin position="1182"/>
        <end position="1513"/>
    </location>
</feature>
<dbReference type="InterPro" id="IPR016024">
    <property type="entry name" value="ARM-type_fold"/>
</dbReference>
<evidence type="ECO:0000313" key="8">
    <source>
        <dbReference type="Proteomes" id="UP001489004"/>
    </source>
</evidence>
<dbReference type="GO" id="GO:0006281">
    <property type="term" value="P:DNA repair"/>
    <property type="evidence" value="ECO:0007669"/>
    <property type="project" value="TreeGrafter"/>
</dbReference>
<feature type="compositionally biased region" description="Low complexity" evidence="6">
    <location>
        <begin position="1287"/>
        <end position="1308"/>
    </location>
</feature>
<feature type="compositionally biased region" description="Low complexity" evidence="6">
    <location>
        <begin position="1419"/>
        <end position="1435"/>
    </location>
</feature>
<dbReference type="GO" id="GO:0000785">
    <property type="term" value="C:chromatin"/>
    <property type="evidence" value="ECO:0007669"/>
    <property type="project" value="TreeGrafter"/>
</dbReference>
<dbReference type="GO" id="GO:0005634">
    <property type="term" value="C:nucleus"/>
    <property type="evidence" value="ECO:0007669"/>
    <property type="project" value="UniProtKB-SubCell"/>
</dbReference>
<dbReference type="GO" id="GO:0051301">
    <property type="term" value="P:cell division"/>
    <property type="evidence" value="ECO:0007669"/>
    <property type="project" value="UniProtKB-KW"/>
</dbReference>
<sequence length="1513" mass="163733">MPATSKYDFEDVDQEAEAKALGKKLLQAGRPKDALVKLLKQAGELLEHALQTSSSLRHAAADLANALVQKHVLDHKDKDVKICAAFCLSHILRIHAPDSPYNNSQLEDIFNLLLWVFRKLENPASPSFTMCLSVLDLVSQVKCCLLMLDFDSDDMVCDMVRVLLDTINQENAESVEGPMLELISCMLDEGDDVSQTLLDILLDHLIPPKREDNPAAYRLVQQVMQRTEEHLQPHLQKFLTRVILGQPTESELRDDYHKLIYQVYQICPQTLLPVLPHLMLELQVDEEAKRLAAIDLLGKLFTLPEADLDTEYAELFKEFLRRFTDQKAEVRLRVLSFVKDLLTSCSSGTSRSEVLSAVVDRLMDFDDKVRSAAVAAICEAACHDLRLVTLKALEAVAVRLRDKKASVRKDTAVHLMAVYRAYCTKSHEGMVISGDEELVIWIPGRLCHAALPDKELNQHLAESVFKNGIFPVKLPLEAAARHWAALYLESSAPERMALMTLLKARAALQVDVRKFVELRALKTNKDSPSSADVDRAMAASLQRIAASFPEPAKAEDALQKIRDMRDNHIFKALGSLAEPGTSLEAAQKLAKDFVQRVGSRGVVGDTARGLAARLTPVLLSPEQLEVLCEQAVEGAGGEDAKVAGAMLLLLTNAAAAAPQLFASSVEEVLSLVAADDPALLGAAARILAEAGRFMQETLQAADKAKTLKSLRVAMLRLALEGPPPGVWDHKPSKAAVRALGNILPAEDAESALRQLQQRCMTALNVNNHPEKLIAALQSISSIGRQLPNVFAERAQQVTEFVFQQLLPATLDLAPPYNDIDSDMNEDGQVGQVWGHPSCGMHLKLFALKALARACMPDQRQPSKQFPFAILQTVETLVRELTAMLDPADPLDDLRPQGPADLAHAHLAAAAALLRLALAHDSVLPPVTYVQLALIIQDQLMEVRHAFALKVRKTMMHFHRENNGQRAAKYAAILPLAGMDPAEQNRQSAFQSLVDFVTLRRRAAHKHATQAAASRAAGGTMLHEYPDFLLPYMLQILAHHPDLPSQEVLEEEGWEALGPFQRMLQFGLEALMVPEALVDAADSPLPAILRILRTLKNTEDISPEPQSESIYLLCDVGLALAPAILEQQGRANPQALTDKFPGTVPLPTSFYRPLEPQHFKKHKDGGFLPEGFQLALAKPFAKVQKGKRGAGDGGRQAAGRGRGAGRARGAARPRAAGAKPGRKRKADEPRDGGSARKASRRKAEGESEGEESELSESEPEDGASDAEEASEGSGGQPGSAAVSPVRQPKSASKKQPAGKAGKAGKAGSPLSLENDAGEANRRRKRKAAAEGRPEAAAEPEDDGDDGDGESEEEEEEEKPAPKPAAAKRRAANAKPASRPTSRSRNPSRNPTPQTSPIGKAAGEAQAAAKPVEFGSKRARAVAAAAGGQQAPVAPAAKPVEPAPSGRRQQGRGAKMVAQLSLRADTDGEQSSDEGEAAPVSPSRSRKPASSADQISVSAGAAKQAKTKKREAGKR</sequence>
<organism evidence="7 8">
    <name type="scientific">[Myrmecia] bisecta</name>
    <dbReference type="NCBI Taxonomy" id="41462"/>
    <lineage>
        <taxon>Eukaryota</taxon>
        <taxon>Viridiplantae</taxon>
        <taxon>Chlorophyta</taxon>
        <taxon>core chlorophytes</taxon>
        <taxon>Trebouxiophyceae</taxon>
        <taxon>Trebouxiales</taxon>
        <taxon>Trebouxiaceae</taxon>
        <taxon>Myrmecia</taxon>
    </lineage>
</organism>
<evidence type="ECO:0000256" key="1">
    <source>
        <dbReference type="ARBA" id="ARBA00004123"/>
    </source>
</evidence>
<name>A0AAW1PP78_9CHLO</name>
<accession>A0AAW1PP78</accession>
<feature type="compositionally biased region" description="Acidic residues" evidence="6">
    <location>
        <begin position="1245"/>
        <end position="1269"/>
    </location>
</feature>
<feature type="compositionally biased region" description="Gly residues" evidence="6">
    <location>
        <begin position="1190"/>
        <end position="1201"/>
    </location>
</feature>
<keyword evidence="5" id="KW-0131">Cell cycle</keyword>
<reference evidence="7 8" key="1">
    <citation type="journal article" date="2024" name="Nat. Commun.">
        <title>Phylogenomics reveals the evolutionary origins of lichenization in chlorophyte algae.</title>
        <authorList>
            <person name="Puginier C."/>
            <person name="Libourel C."/>
            <person name="Otte J."/>
            <person name="Skaloud P."/>
            <person name="Haon M."/>
            <person name="Grisel S."/>
            <person name="Petersen M."/>
            <person name="Berrin J.G."/>
            <person name="Delaux P.M."/>
            <person name="Dal Grande F."/>
            <person name="Keller J."/>
        </authorList>
    </citation>
    <scope>NUCLEOTIDE SEQUENCE [LARGE SCALE GENOMIC DNA]</scope>
    <source>
        <strain evidence="7 8">SAG 2043</strain>
    </source>
</reference>
<keyword evidence="4" id="KW-0539">Nucleus</keyword>
<proteinExistence type="predicted"/>
<feature type="compositionally biased region" description="Acidic residues" evidence="6">
    <location>
        <begin position="1336"/>
        <end position="1356"/>
    </location>
</feature>
<evidence type="ECO:0000256" key="4">
    <source>
        <dbReference type="ARBA" id="ARBA00023242"/>
    </source>
</evidence>
<feature type="compositionally biased region" description="Low complexity" evidence="6">
    <location>
        <begin position="1475"/>
        <end position="1490"/>
    </location>
</feature>
<evidence type="ECO:0000313" key="7">
    <source>
        <dbReference type="EMBL" id="KAK9811630.1"/>
    </source>
</evidence>
<dbReference type="SUPFAM" id="SSF48371">
    <property type="entry name" value="ARM repeat"/>
    <property type="match status" value="1"/>
</dbReference>
<dbReference type="Gene3D" id="1.25.10.10">
    <property type="entry name" value="Leucine-rich Repeat Variant"/>
    <property type="match status" value="1"/>
</dbReference>
<evidence type="ECO:0000256" key="2">
    <source>
        <dbReference type="ARBA" id="ARBA00022618"/>
    </source>
</evidence>
<dbReference type="Pfam" id="PF20168">
    <property type="entry name" value="PDS5"/>
    <property type="match status" value="1"/>
</dbReference>
<comment type="caution">
    <text evidence="7">The sequence shown here is derived from an EMBL/GenBank/DDBJ whole genome shotgun (WGS) entry which is preliminary data.</text>
</comment>
<evidence type="ECO:0000256" key="6">
    <source>
        <dbReference type="SAM" id="MobiDB-lite"/>
    </source>
</evidence>
<dbReference type="InterPro" id="IPR011989">
    <property type="entry name" value="ARM-like"/>
</dbReference>
<feature type="compositionally biased region" description="Low complexity" evidence="6">
    <location>
        <begin position="1371"/>
        <end position="1408"/>
    </location>
</feature>
<dbReference type="PANTHER" id="PTHR12663">
    <property type="entry name" value="ANDROGEN INDUCED INHIBITOR OF PROLIFERATION AS3 / PDS5-RELATED"/>
    <property type="match status" value="1"/>
</dbReference>
<gene>
    <name evidence="7" type="ORF">WJX72_007291</name>
</gene>
<keyword evidence="2" id="KW-0132">Cell division</keyword>
<dbReference type="GO" id="GO:0007064">
    <property type="term" value="P:mitotic sister chromatid cohesion"/>
    <property type="evidence" value="ECO:0007669"/>
    <property type="project" value="InterPro"/>
</dbReference>
<feature type="compositionally biased region" description="Acidic residues" evidence="6">
    <location>
        <begin position="1465"/>
        <end position="1474"/>
    </location>
</feature>
<evidence type="ECO:0000256" key="5">
    <source>
        <dbReference type="ARBA" id="ARBA00023306"/>
    </source>
</evidence>
<dbReference type="CDD" id="cd19953">
    <property type="entry name" value="PDS5"/>
    <property type="match status" value="1"/>
</dbReference>
<feature type="compositionally biased region" description="Basic and acidic residues" evidence="6">
    <location>
        <begin position="1224"/>
        <end position="1233"/>
    </location>
</feature>
<dbReference type="PANTHER" id="PTHR12663:SF0">
    <property type="entry name" value="PRECOCIOUS DISSOCIATION OF SISTERS 5, ISOFORM A"/>
    <property type="match status" value="1"/>
</dbReference>
<keyword evidence="8" id="KW-1185">Reference proteome</keyword>
<feature type="compositionally biased region" description="Basic residues" evidence="6">
    <location>
        <begin position="1503"/>
        <end position="1513"/>
    </location>
</feature>
<comment type="subcellular location">
    <subcellularLocation>
        <location evidence="1">Nucleus</location>
    </subcellularLocation>
</comment>
<protein>
    <submittedName>
        <fullName evidence="7">Uncharacterized protein</fullName>
    </submittedName>
</protein>
<keyword evidence="3" id="KW-0498">Mitosis</keyword>